<evidence type="ECO:0000313" key="4">
    <source>
        <dbReference type="Proteomes" id="UP001056384"/>
    </source>
</evidence>
<dbReference type="Gene3D" id="3.30.60.10">
    <property type="entry name" value="Endochitinase-like"/>
    <property type="match status" value="1"/>
</dbReference>
<protein>
    <submittedName>
        <fullName evidence="3">Endochitinase-like superfamily</fullName>
    </submittedName>
</protein>
<feature type="chain" id="PRO_5040307879" evidence="2">
    <location>
        <begin position="28"/>
        <end position="167"/>
    </location>
</feature>
<keyword evidence="4" id="KW-1185">Reference proteome</keyword>
<feature type="signal peptide" evidence="2">
    <location>
        <begin position="1"/>
        <end position="27"/>
    </location>
</feature>
<accession>A0A9Q9EHI5</accession>
<gene>
    <name evidence="3" type="ORF">Slin15195_G032860</name>
</gene>
<sequence length="167" mass="17296">MANLGVLFLLFAVMLLNVATLPISVIADETTTASFASKNIKVHTRDDLISDNGLCGGGSGRTCLKSLFGDSCSEWGFCGSYYEAEYAGPGCQDDYGVCNPDLATSAADMPTTSMPSSSTTQLAAAHNTEHTGIVIMPVTTTVVEQAASPTQTVTGKFGFCGVRGSSC</sequence>
<evidence type="ECO:0000313" key="3">
    <source>
        <dbReference type="EMBL" id="USW49967.1"/>
    </source>
</evidence>
<reference evidence="3" key="1">
    <citation type="submission" date="2022-06" db="EMBL/GenBank/DDBJ databases">
        <title>Complete genome sequences of two strains of the flax pathogen Septoria linicola.</title>
        <authorList>
            <person name="Lapalu N."/>
            <person name="Simon A."/>
            <person name="Demenou B."/>
            <person name="Paumier D."/>
            <person name="Guillot M.-P."/>
            <person name="Gout L."/>
            <person name="Valade R."/>
        </authorList>
    </citation>
    <scope>NUCLEOTIDE SEQUENCE</scope>
    <source>
        <strain evidence="3">SE15195</strain>
    </source>
</reference>
<name>A0A9Q9EHI5_9PEZI</name>
<organism evidence="3 4">
    <name type="scientific">Septoria linicola</name>
    <dbReference type="NCBI Taxonomy" id="215465"/>
    <lineage>
        <taxon>Eukaryota</taxon>
        <taxon>Fungi</taxon>
        <taxon>Dikarya</taxon>
        <taxon>Ascomycota</taxon>
        <taxon>Pezizomycotina</taxon>
        <taxon>Dothideomycetes</taxon>
        <taxon>Dothideomycetidae</taxon>
        <taxon>Mycosphaerellales</taxon>
        <taxon>Mycosphaerellaceae</taxon>
        <taxon>Septoria</taxon>
    </lineage>
</organism>
<evidence type="ECO:0000256" key="2">
    <source>
        <dbReference type="SAM" id="SignalP"/>
    </source>
</evidence>
<dbReference type="Proteomes" id="UP001056384">
    <property type="component" value="Chromosome 2"/>
</dbReference>
<proteinExistence type="predicted"/>
<dbReference type="AlphaFoldDB" id="A0A9Q9EHI5"/>
<evidence type="ECO:0000256" key="1">
    <source>
        <dbReference type="ARBA" id="ARBA00022669"/>
    </source>
</evidence>
<keyword evidence="2" id="KW-0732">Signal</keyword>
<keyword evidence="1" id="KW-0147">Chitin-binding</keyword>
<dbReference type="OrthoDB" id="407355at2759"/>
<dbReference type="GO" id="GO:0008061">
    <property type="term" value="F:chitin binding"/>
    <property type="evidence" value="ECO:0007669"/>
    <property type="project" value="UniProtKB-KW"/>
</dbReference>
<dbReference type="EMBL" id="CP099419">
    <property type="protein sequence ID" value="USW49967.1"/>
    <property type="molecule type" value="Genomic_DNA"/>
</dbReference>
<dbReference type="InterPro" id="IPR036861">
    <property type="entry name" value="Endochitinase-like_sf"/>
</dbReference>